<keyword evidence="3" id="KW-1185">Reference proteome</keyword>
<evidence type="ECO:0000313" key="2">
    <source>
        <dbReference type="EMBL" id="PVX51845.1"/>
    </source>
</evidence>
<keyword evidence="1" id="KW-0472">Membrane</keyword>
<feature type="transmembrane region" description="Helical" evidence="1">
    <location>
        <begin position="129"/>
        <end position="147"/>
    </location>
</feature>
<keyword evidence="1" id="KW-0812">Transmembrane</keyword>
<dbReference type="Proteomes" id="UP000251835">
    <property type="component" value="Unassembled WGS sequence"/>
</dbReference>
<feature type="transmembrane region" description="Helical" evidence="1">
    <location>
        <begin position="104"/>
        <end position="123"/>
    </location>
</feature>
<accession>A0A7L4UPY7</accession>
<gene>
    <name evidence="2" type="ORF">C7377_0135</name>
</gene>
<proteinExistence type="predicted"/>
<evidence type="ECO:0000256" key="1">
    <source>
        <dbReference type="SAM" id="Phobius"/>
    </source>
</evidence>
<comment type="caution">
    <text evidence="2">The sequence shown here is derived from an EMBL/GenBank/DDBJ whole genome shotgun (WGS) entry which is preliminary data.</text>
</comment>
<sequence>MGRDKAYEEWLWERIKEQIPKISKREARFRQVDKIPALGAFMKTYESNCSECKLYRKEIERVVENLPKVLKYKGPELEREIEAWKEHLKEKHGVFPDLYFNYRYSSYSFFAGLVVGAVLSYLFYDTVLLSSVGLTASAFLIAGVIYGSRLDAKVKKEGKNY</sequence>
<dbReference type="EMBL" id="QENZ01000003">
    <property type="protein sequence ID" value="PVX51845.1"/>
    <property type="molecule type" value="Genomic_DNA"/>
</dbReference>
<dbReference type="OrthoDB" id="1121839at2"/>
<name>A0A7L4UPY7_BALHA</name>
<dbReference type="RefSeq" id="WP_116495420.1">
    <property type="nucleotide sequence ID" value="NZ_QENZ01000003.1"/>
</dbReference>
<keyword evidence="1" id="KW-1133">Transmembrane helix</keyword>
<evidence type="ECO:0000313" key="3">
    <source>
        <dbReference type="Proteomes" id="UP000251835"/>
    </source>
</evidence>
<dbReference type="AlphaFoldDB" id="A0A7L4UPY7"/>
<organism evidence="2 3">
    <name type="scientific">Balneicella halophila</name>
    <dbReference type="NCBI Taxonomy" id="1537566"/>
    <lineage>
        <taxon>Bacteria</taxon>
        <taxon>Pseudomonadati</taxon>
        <taxon>Bacteroidota</taxon>
        <taxon>Bacteroidia</taxon>
        <taxon>Bacteroidales</taxon>
        <taxon>Balneicellaceae</taxon>
        <taxon>Balneicella</taxon>
    </lineage>
</organism>
<protein>
    <submittedName>
        <fullName evidence="2">Uncharacterized protein</fullName>
    </submittedName>
</protein>
<reference evidence="2 3" key="1">
    <citation type="submission" date="2018-05" db="EMBL/GenBank/DDBJ databases">
        <title>Genomic Encyclopedia of Type Strains, Phase IV (KMG-IV): sequencing the most valuable type-strain genomes for metagenomic binning, comparative biology and taxonomic classification.</title>
        <authorList>
            <person name="Goeker M."/>
        </authorList>
    </citation>
    <scope>NUCLEOTIDE SEQUENCE [LARGE SCALE GENOMIC DNA]</scope>
    <source>
        <strain evidence="2 3">DSM 28579</strain>
    </source>
</reference>